<evidence type="ECO:0000313" key="4">
    <source>
        <dbReference type="Proteomes" id="UP001219901"/>
    </source>
</evidence>
<organism evidence="3 4">
    <name type="scientific">Candidatus Lucifugimonas marina</name>
    <dbReference type="NCBI Taxonomy" id="3038979"/>
    <lineage>
        <taxon>Bacteria</taxon>
        <taxon>Bacillati</taxon>
        <taxon>Chloroflexota</taxon>
        <taxon>Dehalococcoidia</taxon>
        <taxon>SAR202 cluster</taxon>
        <taxon>Candidatus Lucifugimonadales</taxon>
        <taxon>Candidatus Lucifugimonadaceae</taxon>
        <taxon>Candidatus Lucifugimonas</taxon>
    </lineage>
</organism>
<dbReference type="Proteomes" id="UP001321249">
    <property type="component" value="Unassembled WGS sequence"/>
</dbReference>
<evidence type="ECO:0000313" key="5">
    <source>
        <dbReference type="Proteomes" id="UP001321249"/>
    </source>
</evidence>
<dbReference type="Proteomes" id="UP001219901">
    <property type="component" value="Chromosome"/>
</dbReference>
<dbReference type="Gene3D" id="3.20.20.150">
    <property type="entry name" value="Divalent-metal-dependent TIM barrel enzymes"/>
    <property type="match status" value="1"/>
</dbReference>
<sequence length="305" mass="33707">MRFCYAHRRFALYPQSVDSWSLSPDNYTDDFLNKTKSLGFDALEVGLEVMTQLGSEQKVKEFTAKLNSFGLDVGCVRAGGTLHDAMNGPRNRERLDEAIQYAGWSGAEVVNGAMSAPTRHPEAYPGAASGYPVSQDASRDAMFSVYEDLAPVFQNASAKAADVGVNITVEIHQNSPVDNAKSALLLHGLVDRENFGINPDIGNILWTYDVPEEDFDQAIDAVAPVAKYWHCKNLHTVYHAENNRSVFIRVPLPDGEIDYRYAISAMHAANYSGYMVIEGAWAGDQWAQDAKSINYAKAIWDELEA</sequence>
<dbReference type="Pfam" id="PF01261">
    <property type="entry name" value="AP_endonuc_2"/>
    <property type="match status" value="1"/>
</dbReference>
<evidence type="ECO:0000313" key="3">
    <source>
        <dbReference type="EMBL" id="WFG39187.1"/>
    </source>
</evidence>
<dbReference type="InterPro" id="IPR050312">
    <property type="entry name" value="IolE/XylAMocC-like"/>
</dbReference>
<dbReference type="InterPro" id="IPR036237">
    <property type="entry name" value="Xyl_isomerase-like_sf"/>
</dbReference>
<name>A0AAJ6CT80_9CHLR</name>
<dbReference type="AlphaFoldDB" id="A0AAJ6CT80"/>
<dbReference type="EMBL" id="WMBE01000001">
    <property type="protein sequence ID" value="MDG0866089.1"/>
    <property type="molecule type" value="Genomic_DNA"/>
</dbReference>
<evidence type="ECO:0000259" key="1">
    <source>
        <dbReference type="Pfam" id="PF01261"/>
    </source>
</evidence>
<dbReference type="RefSeq" id="WP_342822627.1">
    <property type="nucleotide sequence ID" value="NZ_WMBD01000001.1"/>
</dbReference>
<feature type="domain" description="Xylose isomerase-like TIM barrel" evidence="1">
    <location>
        <begin position="34"/>
        <end position="291"/>
    </location>
</feature>
<accession>A0AAJ6CT80</accession>
<evidence type="ECO:0000313" key="2">
    <source>
        <dbReference type="EMBL" id="MDG0866089.1"/>
    </source>
</evidence>
<dbReference type="InterPro" id="IPR013022">
    <property type="entry name" value="Xyl_isomerase-like_TIM-brl"/>
</dbReference>
<proteinExistence type="predicted"/>
<gene>
    <name evidence="2" type="ORF">GKO46_03275</name>
    <name evidence="3" type="ORF">GKO48_05985</name>
</gene>
<dbReference type="PANTHER" id="PTHR12110:SF41">
    <property type="entry name" value="INOSOSE DEHYDRATASE"/>
    <property type="match status" value="1"/>
</dbReference>
<reference evidence="4 5" key="1">
    <citation type="submission" date="2019-11" db="EMBL/GenBank/DDBJ databases">
        <authorList>
            <person name="Cho J.-C."/>
        </authorList>
    </citation>
    <scope>NUCLEOTIDE SEQUENCE [LARGE SCALE GENOMIC DNA]</scope>
    <source>
        <strain evidence="3 4">JH1073</strain>
        <strain evidence="2 5">JH702</strain>
    </source>
</reference>
<dbReference type="PANTHER" id="PTHR12110">
    <property type="entry name" value="HYDROXYPYRUVATE ISOMERASE"/>
    <property type="match status" value="1"/>
</dbReference>
<keyword evidence="4" id="KW-1185">Reference proteome</keyword>
<dbReference type="EMBL" id="CP046147">
    <property type="protein sequence ID" value="WFG39187.1"/>
    <property type="molecule type" value="Genomic_DNA"/>
</dbReference>
<protein>
    <submittedName>
        <fullName evidence="3">TIM barrel protein</fullName>
    </submittedName>
</protein>
<reference evidence="4" key="3">
    <citation type="submission" date="2023-06" db="EMBL/GenBank/DDBJ databases">
        <title>Pangenomics reveal diversification of enzyme families and niche specialization in globally abundant SAR202 bacteria.</title>
        <authorList>
            <person name="Saw J.H.W."/>
        </authorList>
    </citation>
    <scope>NUCLEOTIDE SEQUENCE [LARGE SCALE GENOMIC DNA]</scope>
    <source>
        <strain evidence="4">JH1073</strain>
    </source>
</reference>
<dbReference type="SUPFAM" id="SSF51658">
    <property type="entry name" value="Xylose isomerase-like"/>
    <property type="match status" value="1"/>
</dbReference>
<reference evidence="3" key="2">
    <citation type="journal article" date="2023" name="Nat. Commun.">
        <title>Cultivation of marine bacteria of the SAR202 clade.</title>
        <authorList>
            <person name="Lim Y."/>
            <person name="Seo J.H."/>
            <person name="Giovannoni S.J."/>
            <person name="Kang I."/>
            <person name="Cho J.C."/>
        </authorList>
    </citation>
    <scope>NUCLEOTIDE SEQUENCE</scope>
    <source>
        <strain evidence="3">JH1073</strain>
    </source>
</reference>